<protein>
    <recommendedName>
        <fullName evidence="5">Peroxin 26</fullName>
    </recommendedName>
</protein>
<organism evidence="3 4">
    <name type="scientific">Saccharata proteae CBS 121410</name>
    <dbReference type="NCBI Taxonomy" id="1314787"/>
    <lineage>
        <taxon>Eukaryota</taxon>
        <taxon>Fungi</taxon>
        <taxon>Dikarya</taxon>
        <taxon>Ascomycota</taxon>
        <taxon>Pezizomycotina</taxon>
        <taxon>Dothideomycetes</taxon>
        <taxon>Dothideomycetes incertae sedis</taxon>
        <taxon>Botryosphaeriales</taxon>
        <taxon>Saccharataceae</taxon>
        <taxon>Saccharata</taxon>
    </lineage>
</organism>
<feature type="compositionally biased region" description="Low complexity" evidence="1">
    <location>
        <begin position="337"/>
        <end position="348"/>
    </location>
</feature>
<dbReference type="Proteomes" id="UP000799776">
    <property type="component" value="Unassembled WGS sequence"/>
</dbReference>
<dbReference type="OrthoDB" id="3981028at2759"/>
<dbReference type="AlphaFoldDB" id="A0A9P4HRD6"/>
<evidence type="ECO:0000313" key="4">
    <source>
        <dbReference type="Proteomes" id="UP000799776"/>
    </source>
</evidence>
<keyword evidence="2" id="KW-0472">Membrane</keyword>
<feature type="transmembrane region" description="Helical" evidence="2">
    <location>
        <begin position="390"/>
        <end position="406"/>
    </location>
</feature>
<comment type="caution">
    <text evidence="3">The sequence shown here is derived from an EMBL/GenBank/DDBJ whole genome shotgun (WGS) entry which is preliminary data.</text>
</comment>
<evidence type="ECO:0008006" key="5">
    <source>
        <dbReference type="Google" id="ProtNLM"/>
    </source>
</evidence>
<evidence type="ECO:0000256" key="2">
    <source>
        <dbReference type="SAM" id="Phobius"/>
    </source>
</evidence>
<dbReference type="EMBL" id="ML978732">
    <property type="protein sequence ID" value="KAF2085242.1"/>
    <property type="molecule type" value="Genomic_DNA"/>
</dbReference>
<keyword evidence="2" id="KW-0812">Transmembrane</keyword>
<name>A0A9P4HRD6_9PEZI</name>
<feature type="region of interest" description="Disordered" evidence="1">
    <location>
        <begin position="300"/>
        <end position="361"/>
    </location>
</feature>
<accession>A0A9P4HRD6</accession>
<evidence type="ECO:0000313" key="3">
    <source>
        <dbReference type="EMBL" id="KAF2085242.1"/>
    </source>
</evidence>
<sequence>MSVTYEDTLTASRILSSSISDQRQQVSQIAKTYRQAAQLFLTRRLPEAYSTIEPVITPEEPEKTDGDGDSETRRPSNAPIAFASRGTRVKVWSFYLTFLNAVVELGPEEGKHAFGSTRWRALVAKCRDGTIWEEVVQAGYGGVEGSVDADVVINLATLLLTHSPSQRVTQQRLETYLSASSQPTFDITSHMNSPLYSQKRSGLRSNGTNTPRDLNSRLKLLELYTLHVLPRNGEWEYAREFISMSEVLDDERKEAFHLALHGLKEEQENAELREEELRRQQQEQYEQRRREAEIRRVEAAKAEDDRRRREQEEAESRRYRRPPNSAARPSTPPANPRVPAASAASSRPSRPPKKSPDHPQTLYSRTASLFAFLQTLIRTTAHSMTANPTAFLRTLLFILAFALAFGRRDLRERIKRILAAAWLKIRRTVGMGTKISYI</sequence>
<proteinExistence type="predicted"/>
<keyword evidence="4" id="KW-1185">Reference proteome</keyword>
<evidence type="ECO:0000256" key="1">
    <source>
        <dbReference type="SAM" id="MobiDB-lite"/>
    </source>
</evidence>
<keyword evidence="2" id="KW-1133">Transmembrane helix</keyword>
<feature type="compositionally biased region" description="Basic and acidic residues" evidence="1">
    <location>
        <begin position="300"/>
        <end position="317"/>
    </location>
</feature>
<reference evidence="3" key="1">
    <citation type="journal article" date="2020" name="Stud. Mycol.">
        <title>101 Dothideomycetes genomes: a test case for predicting lifestyles and emergence of pathogens.</title>
        <authorList>
            <person name="Haridas S."/>
            <person name="Albert R."/>
            <person name="Binder M."/>
            <person name="Bloem J."/>
            <person name="Labutti K."/>
            <person name="Salamov A."/>
            <person name="Andreopoulos B."/>
            <person name="Baker S."/>
            <person name="Barry K."/>
            <person name="Bills G."/>
            <person name="Bluhm B."/>
            <person name="Cannon C."/>
            <person name="Castanera R."/>
            <person name="Culley D."/>
            <person name="Daum C."/>
            <person name="Ezra D."/>
            <person name="Gonzalez J."/>
            <person name="Henrissat B."/>
            <person name="Kuo A."/>
            <person name="Liang C."/>
            <person name="Lipzen A."/>
            <person name="Lutzoni F."/>
            <person name="Magnuson J."/>
            <person name="Mondo S."/>
            <person name="Nolan M."/>
            <person name="Ohm R."/>
            <person name="Pangilinan J."/>
            <person name="Park H.-J."/>
            <person name="Ramirez L."/>
            <person name="Alfaro M."/>
            <person name="Sun H."/>
            <person name="Tritt A."/>
            <person name="Yoshinaga Y."/>
            <person name="Zwiers L.-H."/>
            <person name="Turgeon B."/>
            <person name="Goodwin S."/>
            <person name="Spatafora J."/>
            <person name="Crous P."/>
            <person name="Grigoriev I."/>
        </authorList>
    </citation>
    <scope>NUCLEOTIDE SEQUENCE</scope>
    <source>
        <strain evidence="3">CBS 121410</strain>
    </source>
</reference>
<gene>
    <name evidence="3" type="ORF">K490DRAFT_47054</name>
</gene>
<feature type="region of interest" description="Disordered" evidence="1">
    <location>
        <begin position="51"/>
        <end position="78"/>
    </location>
</feature>
<feature type="region of interest" description="Disordered" evidence="1">
    <location>
        <begin position="188"/>
        <end position="211"/>
    </location>
</feature>
<feature type="compositionally biased region" description="Basic and acidic residues" evidence="1">
    <location>
        <begin position="60"/>
        <end position="74"/>
    </location>
</feature>